<accession>A0A0H5Q7V2</accession>
<organism evidence="1">
    <name type="scientific">uncultured prokaryote</name>
    <dbReference type="NCBI Taxonomy" id="198431"/>
    <lineage>
        <taxon>unclassified sequences</taxon>
        <taxon>environmental samples</taxon>
    </lineage>
</organism>
<dbReference type="EMBL" id="LN854099">
    <property type="protein sequence ID" value="CRY97469.1"/>
    <property type="molecule type" value="Genomic_DNA"/>
</dbReference>
<dbReference type="AlphaFoldDB" id="A0A0H5Q7V2"/>
<evidence type="ECO:0000313" key="1">
    <source>
        <dbReference type="EMBL" id="CRY97469.1"/>
    </source>
</evidence>
<protein>
    <submittedName>
        <fullName evidence="1">Uncharacterized protein</fullName>
    </submittedName>
</protein>
<sequence>MSSDERNRVSRAMHEELRIYSGRNAHDRGRYVKVWFKPRGRDWRSQDFKWKTTYGSVESSDPMIPLLSAAIAGLEQLLYQIEEGD</sequence>
<name>A0A0H5Q7V2_9ZZZZ</name>
<reference evidence="1" key="1">
    <citation type="submission" date="2015-06" db="EMBL/GenBank/DDBJ databases">
        <authorList>
            <person name="Joergensen T."/>
        </authorList>
    </citation>
    <scope>NUCLEOTIDE SEQUENCE</scope>
    <source>
        <strain evidence="1">RGFK1571</strain>
    </source>
</reference>
<reference evidence="1" key="2">
    <citation type="submission" date="2015-07" db="EMBL/GenBank/DDBJ databases">
        <title>Plasmids, circular viruses and viroids from rat gut.</title>
        <authorList>
            <person name="Jorgensen T.J."/>
            <person name="Hansen M.A."/>
            <person name="Xu Z."/>
            <person name="Tabak M.A."/>
            <person name="Sorensen S.J."/>
            <person name="Hansen L.H."/>
        </authorList>
    </citation>
    <scope>NUCLEOTIDE SEQUENCE</scope>
    <source>
        <strain evidence="1">RGFK1571</strain>
    </source>
</reference>
<proteinExistence type="predicted"/>